<name>A0ACD4QAC7_9CAUD</name>
<dbReference type="EMBL" id="KF024728">
    <property type="protein sequence ID" value="WEV84105.1"/>
    <property type="molecule type" value="Genomic_DNA"/>
</dbReference>
<keyword evidence="2" id="KW-1185">Reference proteome</keyword>
<evidence type="ECO:0000313" key="1">
    <source>
        <dbReference type="EMBL" id="WEV84105.1"/>
    </source>
</evidence>
<accession>A0ACD4QAC7</accession>
<gene>
    <name evidence="1" type="primary">61</name>
    <name evidence="1" type="ORF">PBI_MUDDY_61</name>
</gene>
<protein>
    <submittedName>
        <fullName evidence="1">Uncharacterized protein</fullName>
    </submittedName>
</protein>
<sequence length="82" mass="9222">MELVQSNSFPGKRGKTLIEKMQDALDAELLARGNITDAKERLKNEGKILGMIKMLSIMRTPSSPKHELELAKARILLTDEEE</sequence>
<reference evidence="1" key="1">
    <citation type="submission" date="2013-05" db="EMBL/GenBank/DDBJ databases">
        <authorList>
            <person name="Govender V.S."/>
            <person name="Mchunu L.V."/>
            <person name="Naicker R.N."/>
            <person name="Sha K.I."/>
            <person name="Zinyembe F."/>
            <person name="Pillay B."/>
            <person name="Larsen M.H."/>
            <person name="Rubin E.J."/>
            <person name="Kasprowicz V.O."/>
            <person name="Bishai W.R."/>
            <person name="Bowman C.A."/>
            <person name="Russell D.A."/>
            <person name="Jacobs-Sera D."/>
            <person name="Hendrix R.W."/>
            <person name="Hatfull G.F."/>
        </authorList>
    </citation>
    <scope>NUCLEOTIDE SEQUENCE</scope>
</reference>
<dbReference type="Proteomes" id="UP000015553">
    <property type="component" value="Segment"/>
</dbReference>
<organism evidence="1 2">
    <name type="scientific">Mycobacterium phage Muddy</name>
    <dbReference type="NCBI Taxonomy" id="1340829"/>
    <lineage>
        <taxon>Viruses</taxon>
        <taxon>Duplodnaviria</taxon>
        <taxon>Heunggongvirae</taxon>
        <taxon>Uroviricota</taxon>
        <taxon>Caudoviricetes</taxon>
        <taxon>Mapvirus</taxon>
        <taxon>Mapvirus muddy</taxon>
    </lineage>
</organism>
<evidence type="ECO:0000313" key="2">
    <source>
        <dbReference type="Proteomes" id="UP000015553"/>
    </source>
</evidence>
<proteinExistence type="predicted"/>